<organism evidence="2 3">
    <name type="scientific">Coniochaeta hoffmannii</name>
    <dbReference type="NCBI Taxonomy" id="91930"/>
    <lineage>
        <taxon>Eukaryota</taxon>
        <taxon>Fungi</taxon>
        <taxon>Dikarya</taxon>
        <taxon>Ascomycota</taxon>
        <taxon>Pezizomycotina</taxon>
        <taxon>Sordariomycetes</taxon>
        <taxon>Sordariomycetidae</taxon>
        <taxon>Coniochaetales</taxon>
        <taxon>Coniochaetaceae</taxon>
        <taxon>Coniochaeta</taxon>
    </lineage>
</organism>
<sequence length="84" mass="9623">MCTDLHQEYEDCTHTKFVGVQRCNKPVGVLHGCFGPSGRMIDPTLSKIKGKCYDCEIRAKDPNPAGRDEERKQREDEQKKKQGR</sequence>
<protein>
    <submittedName>
        <fullName evidence="2">Uncharacterized protein</fullName>
    </submittedName>
</protein>
<comment type="caution">
    <text evidence="2">The sequence shown here is derived from an EMBL/GenBank/DDBJ whole genome shotgun (WGS) entry which is preliminary data.</text>
</comment>
<keyword evidence="3" id="KW-1185">Reference proteome</keyword>
<dbReference type="Proteomes" id="UP001174691">
    <property type="component" value="Unassembled WGS sequence"/>
</dbReference>
<proteinExistence type="predicted"/>
<dbReference type="EMBL" id="JANBVN010000048">
    <property type="protein sequence ID" value="KAJ9156935.1"/>
    <property type="molecule type" value="Genomic_DNA"/>
</dbReference>
<dbReference type="AlphaFoldDB" id="A0AA38S639"/>
<evidence type="ECO:0000256" key="1">
    <source>
        <dbReference type="SAM" id="MobiDB-lite"/>
    </source>
</evidence>
<accession>A0AA38S639</accession>
<evidence type="ECO:0000313" key="2">
    <source>
        <dbReference type="EMBL" id="KAJ9156935.1"/>
    </source>
</evidence>
<name>A0AA38S639_9PEZI</name>
<gene>
    <name evidence="2" type="ORF">NKR19_g4047</name>
</gene>
<feature type="region of interest" description="Disordered" evidence="1">
    <location>
        <begin position="59"/>
        <end position="84"/>
    </location>
</feature>
<evidence type="ECO:0000313" key="3">
    <source>
        <dbReference type="Proteomes" id="UP001174691"/>
    </source>
</evidence>
<reference evidence="2" key="1">
    <citation type="submission" date="2022-07" db="EMBL/GenBank/DDBJ databases">
        <title>Fungi with potential for degradation of polypropylene.</title>
        <authorList>
            <person name="Gostincar C."/>
        </authorList>
    </citation>
    <scope>NUCLEOTIDE SEQUENCE</scope>
    <source>
        <strain evidence="2">EXF-13287</strain>
    </source>
</reference>